<comment type="caution">
    <text evidence="2">The sequence shown here is derived from an EMBL/GenBank/DDBJ whole genome shotgun (WGS) entry which is preliminary data.</text>
</comment>
<evidence type="ECO:0000313" key="3">
    <source>
        <dbReference type="Proteomes" id="UP001159428"/>
    </source>
</evidence>
<dbReference type="Proteomes" id="UP001159428">
    <property type="component" value="Unassembled WGS sequence"/>
</dbReference>
<dbReference type="EMBL" id="CALNXJ010000011">
    <property type="protein sequence ID" value="CAH3108132.1"/>
    <property type="molecule type" value="Genomic_DNA"/>
</dbReference>
<evidence type="ECO:0000313" key="2">
    <source>
        <dbReference type="EMBL" id="CAH3108132.1"/>
    </source>
</evidence>
<feature type="compositionally biased region" description="Basic and acidic residues" evidence="1">
    <location>
        <begin position="19"/>
        <end position="38"/>
    </location>
</feature>
<evidence type="ECO:0000256" key="1">
    <source>
        <dbReference type="SAM" id="MobiDB-lite"/>
    </source>
</evidence>
<protein>
    <submittedName>
        <fullName evidence="2">Uncharacterized protein</fullName>
    </submittedName>
</protein>
<feature type="compositionally biased region" description="Basic and acidic residues" evidence="1">
    <location>
        <begin position="140"/>
        <end position="152"/>
    </location>
</feature>
<proteinExistence type="predicted"/>
<feature type="region of interest" description="Disordered" evidence="1">
    <location>
        <begin position="1"/>
        <end position="46"/>
    </location>
</feature>
<sequence>MESEKHAEAEIQPNNEQVHSGESHDEKVSRDTEMKEMETAQVQETCEDNKDVAKEIKVLRLTWEELLLAERYMEAAVVEDLSSDQVKSTRLTLAQEDPAIQAFKIISNDRKRSKEKKKRRKRKRKESLKSVAEEDSAILDYKEIPSHGERSQVKKRKRKLRKEREKAQQTSPSVAEEDPAIVNKNPSNVPHLNLNCDKMQC</sequence>
<name>A0AAU9WDI2_9CNID</name>
<feature type="compositionally biased region" description="Basic residues" evidence="1">
    <location>
        <begin position="113"/>
        <end position="126"/>
    </location>
</feature>
<reference evidence="2 3" key="1">
    <citation type="submission" date="2022-05" db="EMBL/GenBank/DDBJ databases">
        <authorList>
            <consortium name="Genoscope - CEA"/>
            <person name="William W."/>
        </authorList>
    </citation>
    <scope>NUCLEOTIDE SEQUENCE [LARGE SCALE GENOMIC DNA]</scope>
</reference>
<dbReference type="AlphaFoldDB" id="A0AAU9WDI2"/>
<keyword evidence="3" id="KW-1185">Reference proteome</keyword>
<gene>
    <name evidence="2" type="ORF">PMEA_00003146</name>
</gene>
<accession>A0AAU9WDI2</accession>
<feature type="region of interest" description="Disordered" evidence="1">
    <location>
        <begin position="104"/>
        <end position="189"/>
    </location>
</feature>
<organism evidence="2 3">
    <name type="scientific">Pocillopora meandrina</name>
    <dbReference type="NCBI Taxonomy" id="46732"/>
    <lineage>
        <taxon>Eukaryota</taxon>
        <taxon>Metazoa</taxon>
        <taxon>Cnidaria</taxon>
        <taxon>Anthozoa</taxon>
        <taxon>Hexacorallia</taxon>
        <taxon>Scleractinia</taxon>
        <taxon>Astrocoeniina</taxon>
        <taxon>Pocilloporidae</taxon>
        <taxon>Pocillopora</taxon>
    </lineage>
</organism>